<dbReference type="AlphaFoldDB" id="A0A9P1GMD7"/>
<gene>
    <name evidence="2" type="ORF">C1SCF055_LOCUS42144</name>
</gene>
<keyword evidence="1" id="KW-1133">Transmembrane helix</keyword>
<dbReference type="OrthoDB" id="427929at2759"/>
<keyword evidence="1" id="KW-0812">Transmembrane</keyword>
<dbReference type="EMBL" id="CAMXCT010006639">
    <property type="protein sequence ID" value="CAI4017504.1"/>
    <property type="molecule type" value="Genomic_DNA"/>
</dbReference>
<proteinExistence type="predicted"/>
<evidence type="ECO:0000313" key="3">
    <source>
        <dbReference type="EMBL" id="CAL4804816.1"/>
    </source>
</evidence>
<evidence type="ECO:0000313" key="4">
    <source>
        <dbReference type="Proteomes" id="UP001152797"/>
    </source>
</evidence>
<keyword evidence="4" id="KW-1185">Reference proteome</keyword>
<dbReference type="EMBL" id="CAMXCT020006639">
    <property type="protein sequence ID" value="CAL1170879.1"/>
    <property type="molecule type" value="Genomic_DNA"/>
</dbReference>
<reference evidence="3 4" key="2">
    <citation type="submission" date="2024-05" db="EMBL/GenBank/DDBJ databases">
        <authorList>
            <person name="Chen Y."/>
            <person name="Shah S."/>
            <person name="Dougan E. K."/>
            <person name="Thang M."/>
            <person name="Chan C."/>
        </authorList>
    </citation>
    <scope>NUCLEOTIDE SEQUENCE [LARGE SCALE GENOMIC DNA]</scope>
</reference>
<evidence type="ECO:0000313" key="2">
    <source>
        <dbReference type="EMBL" id="CAI4017504.1"/>
    </source>
</evidence>
<comment type="caution">
    <text evidence="2">The sequence shown here is derived from an EMBL/GenBank/DDBJ whole genome shotgun (WGS) entry which is preliminary data.</text>
</comment>
<reference evidence="2" key="1">
    <citation type="submission" date="2022-10" db="EMBL/GenBank/DDBJ databases">
        <authorList>
            <person name="Chen Y."/>
            <person name="Dougan E. K."/>
            <person name="Chan C."/>
            <person name="Rhodes N."/>
            <person name="Thang M."/>
        </authorList>
    </citation>
    <scope>NUCLEOTIDE SEQUENCE</scope>
</reference>
<keyword evidence="1" id="KW-0472">Membrane</keyword>
<protein>
    <submittedName>
        <fullName evidence="3">PAS domain-containing protein</fullName>
    </submittedName>
</protein>
<sequence>MLSSDLSVFDTVLPTLDDGSKTLILFCVQAVPCLLTPVLLVNINRLAKSCRRSSPTVAVERPSPEIQKKAQTVLEVKKLSTCKAFMDCASGLSIVFAVFVWIKSSYVGLAAIPAFDLCLMPATLLWLGFVGVYQADVLPGGKHTVTVLSLSYNVVLLYNQILIRWLEVTDRDSLLLVCRLLAGFAFCDHRKAAVMQIAWIMLKTQTPPHVSNPNNGLNEELMVQKADVNASLDAARSVLASQCDAEAFLRADLRFHNPSAKMAHFFGMKTEDLKDIRLVDLLDSRDAARFEKLVANSVQGLHVSGTNDEKRGQQTAASLNVTFKHGSGRRIETRIYLGSVPGLLGNERPGHLIAFNEVRDIRDVPEEYSKVVETDNAKTVISQTKAVPKAETHEVRAGAAAALSEHLPLNADTLAFHAWSYSKRLLLQKLRAALSR</sequence>
<organism evidence="2">
    <name type="scientific">Cladocopium goreaui</name>
    <dbReference type="NCBI Taxonomy" id="2562237"/>
    <lineage>
        <taxon>Eukaryota</taxon>
        <taxon>Sar</taxon>
        <taxon>Alveolata</taxon>
        <taxon>Dinophyceae</taxon>
        <taxon>Suessiales</taxon>
        <taxon>Symbiodiniaceae</taxon>
        <taxon>Cladocopium</taxon>
    </lineage>
</organism>
<accession>A0A9P1GMD7</accession>
<feature type="transmembrane region" description="Helical" evidence="1">
    <location>
        <begin position="23"/>
        <end position="43"/>
    </location>
</feature>
<dbReference type="Proteomes" id="UP001152797">
    <property type="component" value="Unassembled WGS sequence"/>
</dbReference>
<evidence type="ECO:0000256" key="1">
    <source>
        <dbReference type="SAM" id="Phobius"/>
    </source>
</evidence>
<name>A0A9P1GMD7_9DINO</name>
<dbReference type="EMBL" id="CAMXCT030006639">
    <property type="protein sequence ID" value="CAL4804816.1"/>
    <property type="molecule type" value="Genomic_DNA"/>
</dbReference>